<evidence type="ECO:0000313" key="8">
    <source>
        <dbReference type="Proteomes" id="UP000035680"/>
    </source>
</evidence>
<name>A0A0K0EVI8_STRVS</name>
<feature type="compositionally biased region" description="Low complexity" evidence="7">
    <location>
        <begin position="552"/>
        <end position="574"/>
    </location>
</feature>
<dbReference type="AlphaFoldDB" id="A0A0K0EVI8"/>
<evidence type="ECO:0000256" key="5">
    <source>
        <dbReference type="ARBA" id="ARBA00034769"/>
    </source>
</evidence>
<comment type="function">
    <text evidence="6">Forms chloride channels.</text>
</comment>
<keyword evidence="6" id="KW-0813">Transport</keyword>
<dbReference type="GO" id="GO:0005886">
    <property type="term" value="C:plasma membrane"/>
    <property type="evidence" value="ECO:0007669"/>
    <property type="project" value="UniProtKB-SubCell"/>
</dbReference>
<sequence>MTVSYMHNIGNAGFRNIFKVLLRWRGSVWKSVMSELIIWSTIYAILSVIYRVILSPDQKKTFESVTLLCREYGDFIPLTFMLGNFVTTIITRWTKTFNSIPWSDDFSLYIAAYLEGSDERSILMRRGIVRYMIALQIMILRLVSPRVKKKFPTFDEFVGIGVLTVEEREQMTNDMCFHLPVRWAFQVVMTAKKEGKIRSEQAVQDLYRVLNEFRAKCIQIFLVDFIPIPLCYTQVVLLTVRIYFTVAIIGRQFHTNDSDRSPTSIDLYVPFLTMFQFIFYVGWAKVAEALLNPFGSDDDDFEVNWIWERNFKVGLSTVESNIDHKLSLYRDNLCKDDEFDLGELLVTHSGDFGGSEPLVGSAVLDAIGGEEKIGVLSRRRSLYPDSYYDGQSDKASILPPSRQTIRQRLASIVSNITSASTKELAIINIKEKGQKLKNDALGLRKEHGNPSASYSKMEDDYEGKCIINPLHSSKLNNYSSQRNIDMRMMNEEMILEEESSLNDNDSVITEIVKIEGGVRGKVSKNNDIIIDISPSNDSDSYVMSKESISQQNSNNTPSIDSSSSNVPNSSLIISQRRNKTTNKPYIVLSLPKSIKKNDKKNYKSLRKMKSNKSGTSSYGDKKLSNENTNGLYNEEKNIRNIQIGSSIVEEEYDSVNHIKF</sequence>
<feature type="transmembrane region" description="Helical" evidence="6">
    <location>
        <begin position="128"/>
        <end position="144"/>
    </location>
</feature>
<dbReference type="InterPro" id="IPR021134">
    <property type="entry name" value="Bestrophin-like"/>
</dbReference>
<evidence type="ECO:0000256" key="2">
    <source>
        <dbReference type="ARBA" id="ARBA00022692"/>
    </source>
</evidence>
<dbReference type="PANTHER" id="PTHR10736">
    <property type="entry name" value="BESTROPHIN"/>
    <property type="match status" value="1"/>
</dbReference>
<evidence type="ECO:0000256" key="6">
    <source>
        <dbReference type="RuleBase" id="RU363126"/>
    </source>
</evidence>
<proteinExistence type="inferred from homology"/>
<keyword evidence="6" id="KW-0868">Chloride</keyword>
<dbReference type="Pfam" id="PF01062">
    <property type="entry name" value="Bestrophin"/>
    <property type="match status" value="1"/>
</dbReference>
<keyword evidence="3 6" id="KW-1133">Transmembrane helix</keyword>
<evidence type="ECO:0000256" key="4">
    <source>
        <dbReference type="ARBA" id="ARBA00023136"/>
    </source>
</evidence>
<keyword evidence="6" id="KW-0407">Ion channel</keyword>
<evidence type="ECO:0000256" key="1">
    <source>
        <dbReference type="ARBA" id="ARBA00004370"/>
    </source>
</evidence>
<reference evidence="8" key="1">
    <citation type="submission" date="2014-07" db="EMBL/GenBank/DDBJ databases">
        <authorList>
            <person name="Martin A.A"/>
            <person name="De Silva N."/>
        </authorList>
    </citation>
    <scope>NUCLEOTIDE SEQUENCE</scope>
</reference>
<keyword evidence="8" id="KW-1185">Reference proteome</keyword>
<dbReference type="Proteomes" id="UP000035680">
    <property type="component" value="Unassembled WGS sequence"/>
</dbReference>
<reference evidence="9" key="2">
    <citation type="submission" date="2015-08" db="UniProtKB">
        <authorList>
            <consortium name="WormBaseParasite"/>
        </authorList>
    </citation>
    <scope>IDENTIFICATION</scope>
</reference>
<comment type="similarity">
    <text evidence="5 6">Belongs to the anion channel-forming bestrophin (TC 1.A.46) family. Calcium-sensitive chloride channel subfamily.</text>
</comment>
<dbReference type="InterPro" id="IPR000615">
    <property type="entry name" value="Bestrophin"/>
</dbReference>
<dbReference type="STRING" id="75913.A0A0K0EVI8"/>
<evidence type="ECO:0000256" key="7">
    <source>
        <dbReference type="SAM" id="MobiDB-lite"/>
    </source>
</evidence>
<protein>
    <recommendedName>
        <fullName evidence="6">Bestrophin homolog</fullName>
    </recommendedName>
</protein>
<keyword evidence="6" id="KW-0406">Ion transport</keyword>
<organism evidence="8 9">
    <name type="scientific">Strongyloides venezuelensis</name>
    <name type="common">Threadworm</name>
    <dbReference type="NCBI Taxonomy" id="75913"/>
    <lineage>
        <taxon>Eukaryota</taxon>
        <taxon>Metazoa</taxon>
        <taxon>Ecdysozoa</taxon>
        <taxon>Nematoda</taxon>
        <taxon>Chromadorea</taxon>
        <taxon>Rhabditida</taxon>
        <taxon>Tylenchina</taxon>
        <taxon>Panagrolaimomorpha</taxon>
        <taxon>Strongyloidoidea</taxon>
        <taxon>Strongyloididae</taxon>
        <taxon>Strongyloides</taxon>
    </lineage>
</organism>
<dbReference type="GO" id="GO:0034707">
    <property type="term" value="C:chloride channel complex"/>
    <property type="evidence" value="ECO:0007669"/>
    <property type="project" value="UniProtKB-KW"/>
</dbReference>
<comment type="subcellular location">
    <subcellularLocation>
        <location evidence="6">Cell membrane</location>
        <topology evidence="6">Multi-pass membrane protein</topology>
    </subcellularLocation>
    <subcellularLocation>
        <location evidence="1">Membrane</location>
    </subcellularLocation>
</comment>
<dbReference type="WBParaSite" id="SVE_0053800.1">
    <property type="protein sequence ID" value="SVE_0053800.1"/>
    <property type="gene ID" value="SVE_0053800"/>
</dbReference>
<feature type="transmembrane region" description="Helical" evidence="6">
    <location>
        <begin position="36"/>
        <end position="54"/>
    </location>
</feature>
<keyword evidence="2 6" id="KW-0812">Transmembrane</keyword>
<evidence type="ECO:0000256" key="3">
    <source>
        <dbReference type="ARBA" id="ARBA00022989"/>
    </source>
</evidence>
<feature type="region of interest" description="Disordered" evidence="7">
    <location>
        <begin position="533"/>
        <end position="577"/>
    </location>
</feature>
<keyword evidence="6" id="KW-1003">Cell membrane</keyword>
<dbReference type="PANTHER" id="PTHR10736:SF0">
    <property type="entry name" value="BESTROPHIN HOMOLOG"/>
    <property type="match status" value="1"/>
</dbReference>
<evidence type="ECO:0000313" key="9">
    <source>
        <dbReference type="WBParaSite" id="SVE_0053800.1"/>
    </source>
</evidence>
<dbReference type="GO" id="GO:0005254">
    <property type="term" value="F:chloride channel activity"/>
    <property type="evidence" value="ECO:0007669"/>
    <property type="project" value="UniProtKB-KW"/>
</dbReference>
<keyword evidence="6" id="KW-0869">Chloride channel</keyword>
<accession>A0A0K0EVI8</accession>
<feature type="region of interest" description="Disordered" evidence="7">
    <location>
        <begin position="598"/>
        <end position="628"/>
    </location>
</feature>
<feature type="transmembrane region" description="Helical" evidence="6">
    <location>
        <begin position="218"/>
        <end position="244"/>
    </location>
</feature>
<keyword evidence="4 6" id="KW-0472">Membrane</keyword>